<feature type="transmembrane region" description="Helical" evidence="7">
    <location>
        <begin position="32"/>
        <end position="50"/>
    </location>
</feature>
<feature type="transmembrane region" description="Helical" evidence="7">
    <location>
        <begin position="70"/>
        <end position="93"/>
    </location>
</feature>
<dbReference type="Proteomes" id="UP000275256">
    <property type="component" value="Unassembled WGS sequence"/>
</dbReference>
<comment type="similarity">
    <text evidence="2">Belongs to the bacterial sugar transferase family.</text>
</comment>
<protein>
    <submittedName>
        <fullName evidence="9">Sugar transferase</fullName>
    </submittedName>
</protein>
<keyword evidence="5 7" id="KW-1133">Transmembrane helix</keyword>
<evidence type="ECO:0000256" key="1">
    <source>
        <dbReference type="ARBA" id="ARBA00004141"/>
    </source>
</evidence>
<gene>
    <name evidence="9" type="ORF">EAX62_13050</name>
</gene>
<proteinExistence type="inferred from homology"/>
<evidence type="ECO:0000313" key="10">
    <source>
        <dbReference type="Proteomes" id="UP000275256"/>
    </source>
</evidence>
<dbReference type="InterPro" id="IPR017475">
    <property type="entry name" value="EPS_sugar_tfrase"/>
</dbReference>
<evidence type="ECO:0000256" key="3">
    <source>
        <dbReference type="ARBA" id="ARBA00022679"/>
    </source>
</evidence>
<comment type="subcellular location">
    <subcellularLocation>
        <location evidence="1">Membrane</location>
        <topology evidence="1">Multi-pass membrane protein</topology>
    </subcellularLocation>
</comment>
<evidence type="ECO:0000313" key="9">
    <source>
        <dbReference type="EMBL" id="RMB58142.1"/>
    </source>
</evidence>
<keyword evidence="10" id="KW-1185">Reference proteome</keyword>
<dbReference type="Pfam" id="PF13727">
    <property type="entry name" value="CoA_binding_3"/>
    <property type="match status" value="1"/>
</dbReference>
<dbReference type="Gene3D" id="3.40.50.720">
    <property type="entry name" value="NAD(P)-binding Rossmann-like Domain"/>
    <property type="match status" value="1"/>
</dbReference>
<dbReference type="OrthoDB" id="9808602at2"/>
<sequence>MTVSGFLARSKPTAATTGAPSVRWVPAAQYQLLILVGVDAILVGATFILANVTSTRLRGSPETAISTEATLATGALILIWLMGLRLTGAYSVIHLGAGADEYKRVVNATAIAAGIFGIACFLFKYDYPRLTFAVWVAMGLLVLLVVRYTRRQIMHRLHLRGLLQTPVLVVGADHHVDEVHRALRRARWAGYKIVGAVTRERRLTTATGLPVLGEFSNLAEVISTQGIATVIFAEGSFTCPEEFRRLAWQLEECQVQMMVVPTLADVSAERLEFSPMAGLPLVHVARPRALKSLRWSKRAADVVASALLLLLAAPLLLITAVAVKLEDGGPVIFRQRRVGLNGEEFDCLKLRSMCIDAEAKIAALQSQNEGAGVLFKMTNDPRITTVGKFIRRFSIDELPQLWNTLRGDMSLVGPRPALPREVAQYDSDTMRRLHVRPGLTGLWQVSGRSNLSWEDTVRLDLYYVDNWSAVRDLMILAKTAKAVFGSSGAY</sequence>
<accession>A0A3M0G717</accession>
<dbReference type="EMBL" id="REFW01000004">
    <property type="protein sequence ID" value="RMB58142.1"/>
    <property type="molecule type" value="Genomic_DNA"/>
</dbReference>
<feature type="transmembrane region" description="Helical" evidence="7">
    <location>
        <begin position="130"/>
        <end position="149"/>
    </location>
</feature>
<dbReference type="GO" id="GO:0016780">
    <property type="term" value="F:phosphotransferase activity, for other substituted phosphate groups"/>
    <property type="evidence" value="ECO:0007669"/>
    <property type="project" value="TreeGrafter"/>
</dbReference>
<dbReference type="PANTHER" id="PTHR30576:SF10">
    <property type="entry name" value="SLL5057 PROTEIN"/>
    <property type="match status" value="1"/>
</dbReference>
<dbReference type="AlphaFoldDB" id="A0A3M0G717"/>
<feature type="domain" description="Bacterial sugar transferase" evidence="8">
    <location>
        <begin position="297"/>
        <end position="484"/>
    </location>
</feature>
<evidence type="ECO:0000256" key="6">
    <source>
        <dbReference type="ARBA" id="ARBA00023136"/>
    </source>
</evidence>
<dbReference type="PANTHER" id="PTHR30576">
    <property type="entry name" value="COLANIC BIOSYNTHESIS UDP-GLUCOSE LIPID CARRIER TRANSFERASE"/>
    <property type="match status" value="1"/>
</dbReference>
<evidence type="ECO:0000256" key="4">
    <source>
        <dbReference type="ARBA" id="ARBA00022692"/>
    </source>
</evidence>
<keyword evidence="3 9" id="KW-0808">Transferase</keyword>
<evidence type="ECO:0000256" key="2">
    <source>
        <dbReference type="ARBA" id="ARBA00006464"/>
    </source>
</evidence>
<comment type="caution">
    <text evidence="9">The sequence shown here is derived from an EMBL/GenBank/DDBJ whole genome shotgun (WGS) entry which is preliminary data.</text>
</comment>
<dbReference type="GO" id="GO:0016020">
    <property type="term" value="C:membrane"/>
    <property type="evidence" value="ECO:0007669"/>
    <property type="project" value="UniProtKB-SubCell"/>
</dbReference>
<evidence type="ECO:0000259" key="8">
    <source>
        <dbReference type="Pfam" id="PF02397"/>
    </source>
</evidence>
<evidence type="ECO:0000256" key="7">
    <source>
        <dbReference type="SAM" id="Phobius"/>
    </source>
</evidence>
<keyword evidence="4 7" id="KW-0812">Transmembrane</keyword>
<feature type="transmembrane region" description="Helical" evidence="7">
    <location>
        <begin position="302"/>
        <end position="323"/>
    </location>
</feature>
<dbReference type="NCBIfam" id="TIGR03025">
    <property type="entry name" value="EPS_sugtrans"/>
    <property type="match status" value="1"/>
</dbReference>
<name>A0A3M0G717_9ACTN</name>
<reference evidence="9 10" key="1">
    <citation type="submission" date="2018-10" db="EMBL/GenBank/DDBJ databases">
        <title>Tessaracoccus antarcticuss sp. nov., isolated from sediment.</title>
        <authorList>
            <person name="Zhou L.Y."/>
            <person name="Du Z.J."/>
        </authorList>
    </citation>
    <scope>NUCLEOTIDE SEQUENCE [LARGE SCALE GENOMIC DNA]</scope>
    <source>
        <strain evidence="9 10">JDX10</strain>
    </source>
</reference>
<organism evidence="9 10">
    <name type="scientific">Tessaracoccus antarcticus</name>
    <dbReference type="NCBI Taxonomy" id="2479848"/>
    <lineage>
        <taxon>Bacteria</taxon>
        <taxon>Bacillati</taxon>
        <taxon>Actinomycetota</taxon>
        <taxon>Actinomycetes</taxon>
        <taxon>Propionibacteriales</taxon>
        <taxon>Propionibacteriaceae</taxon>
        <taxon>Tessaracoccus</taxon>
    </lineage>
</organism>
<dbReference type="InterPro" id="IPR003362">
    <property type="entry name" value="Bact_transf"/>
</dbReference>
<keyword evidence="6 7" id="KW-0472">Membrane</keyword>
<evidence type="ECO:0000256" key="5">
    <source>
        <dbReference type="ARBA" id="ARBA00022989"/>
    </source>
</evidence>
<feature type="transmembrane region" description="Helical" evidence="7">
    <location>
        <begin position="105"/>
        <end position="124"/>
    </location>
</feature>
<dbReference type="Pfam" id="PF02397">
    <property type="entry name" value="Bac_transf"/>
    <property type="match status" value="1"/>
</dbReference>